<organism evidence="1 2">
    <name type="scientific">Paracoccus fontiphilus</name>
    <dbReference type="NCBI Taxonomy" id="1815556"/>
    <lineage>
        <taxon>Bacteria</taxon>
        <taxon>Pseudomonadati</taxon>
        <taxon>Pseudomonadota</taxon>
        <taxon>Alphaproteobacteria</taxon>
        <taxon>Rhodobacterales</taxon>
        <taxon>Paracoccaceae</taxon>
        <taxon>Paracoccus</taxon>
    </lineage>
</organism>
<dbReference type="RefSeq" id="WP_377707528.1">
    <property type="nucleotide sequence ID" value="NZ_JBHRTE010000137.1"/>
</dbReference>
<feature type="non-terminal residue" evidence="1">
    <location>
        <position position="180"/>
    </location>
</feature>
<sequence length="180" mass="19355">MAFKFTDSSRYPYEPGGFFLGLDDQGREVGIRSERHLITVAGAGSGKGAALIVPNLQRWPGACVIIDPKGENASVTAQDRFCKGQSVGVVDPYRITKDGADELRCSINPLAVMDPESLTIRADLEALGDGLIRRHDPKHAQWDDTAAAIVAGLADFVLADCPPVERTLLSVRGLLLLPED</sequence>
<evidence type="ECO:0000313" key="1">
    <source>
        <dbReference type="EMBL" id="MFC3170463.1"/>
    </source>
</evidence>
<accession>A0ABV7IK87</accession>
<dbReference type="SUPFAM" id="SSF52540">
    <property type="entry name" value="P-loop containing nucleoside triphosphate hydrolases"/>
    <property type="match status" value="1"/>
</dbReference>
<protein>
    <submittedName>
        <fullName evidence="1">Type IV secretory system conjugative DNA transfer family protein</fullName>
    </submittedName>
</protein>
<gene>
    <name evidence="1" type="ORF">ACFOD7_20795</name>
</gene>
<name>A0ABV7IK87_9RHOB</name>
<evidence type="ECO:0000313" key="2">
    <source>
        <dbReference type="Proteomes" id="UP001595557"/>
    </source>
</evidence>
<dbReference type="InterPro" id="IPR027417">
    <property type="entry name" value="P-loop_NTPase"/>
</dbReference>
<keyword evidence="2" id="KW-1185">Reference proteome</keyword>
<comment type="caution">
    <text evidence="1">The sequence shown here is derived from an EMBL/GenBank/DDBJ whole genome shotgun (WGS) entry which is preliminary data.</text>
</comment>
<dbReference type="EMBL" id="JBHRTE010000137">
    <property type="protein sequence ID" value="MFC3170463.1"/>
    <property type="molecule type" value="Genomic_DNA"/>
</dbReference>
<proteinExistence type="predicted"/>
<dbReference type="InterPro" id="IPR003688">
    <property type="entry name" value="TraG/VirD4"/>
</dbReference>
<dbReference type="Pfam" id="PF02534">
    <property type="entry name" value="T4SS-DNA_transf"/>
    <property type="match status" value="1"/>
</dbReference>
<reference evidence="2" key="1">
    <citation type="journal article" date="2019" name="Int. J. Syst. Evol. Microbiol.">
        <title>The Global Catalogue of Microorganisms (GCM) 10K type strain sequencing project: providing services to taxonomists for standard genome sequencing and annotation.</title>
        <authorList>
            <consortium name="The Broad Institute Genomics Platform"/>
            <consortium name="The Broad Institute Genome Sequencing Center for Infectious Disease"/>
            <person name="Wu L."/>
            <person name="Ma J."/>
        </authorList>
    </citation>
    <scope>NUCLEOTIDE SEQUENCE [LARGE SCALE GENOMIC DNA]</scope>
    <source>
        <strain evidence="2">KCTC 52239</strain>
    </source>
</reference>
<dbReference type="Proteomes" id="UP001595557">
    <property type="component" value="Unassembled WGS sequence"/>
</dbReference>